<proteinExistence type="predicted"/>
<accession>A0A1T5G5L0</accession>
<protein>
    <submittedName>
        <fullName evidence="2">Conserved domain-containing protein</fullName>
    </submittedName>
</protein>
<reference evidence="3" key="1">
    <citation type="submission" date="2017-02" db="EMBL/GenBank/DDBJ databases">
        <authorList>
            <person name="Varghese N."/>
            <person name="Submissions S."/>
        </authorList>
    </citation>
    <scope>NUCLEOTIDE SEQUENCE [LARGE SCALE GENOMIC DNA]</scope>
    <source>
        <strain evidence="3">DSM 22270</strain>
    </source>
</reference>
<dbReference type="STRING" id="651661.SAMN05660293_03690"/>
<dbReference type="PANTHER" id="PTHR38463:SF1">
    <property type="entry name" value="STRESS RESPONSE PROTEIN YSNF"/>
    <property type="match status" value="1"/>
</dbReference>
<feature type="domain" description="DUF2382" evidence="1">
    <location>
        <begin position="25"/>
        <end position="134"/>
    </location>
</feature>
<dbReference type="PANTHER" id="PTHR38463">
    <property type="entry name" value="STRESS RESPONSE PROTEIN YSNF"/>
    <property type="match status" value="1"/>
</dbReference>
<dbReference type="Proteomes" id="UP000190897">
    <property type="component" value="Unassembled WGS sequence"/>
</dbReference>
<dbReference type="EMBL" id="FUZA01000005">
    <property type="protein sequence ID" value="SKC03718.1"/>
    <property type="molecule type" value="Genomic_DNA"/>
</dbReference>
<dbReference type="Pfam" id="PF09557">
    <property type="entry name" value="DUF2382"/>
    <property type="match status" value="1"/>
</dbReference>
<evidence type="ECO:0000259" key="1">
    <source>
        <dbReference type="Pfam" id="PF09557"/>
    </source>
</evidence>
<evidence type="ECO:0000313" key="2">
    <source>
        <dbReference type="EMBL" id="SKC03718.1"/>
    </source>
</evidence>
<gene>
    <name evidence="2" type="ORF">SAMN05660293_03690</name>
</gene>
<dbReference type="InterPro" id="IPR052967">
    <property type="entry name" value="Stress_Response_Assoc"/>
</dbReference>
<organism evidence="2 3">
    <name type="scientific">Dyadobacter psychrophilus</name>
    <dbReference type="NCBI Taxonomy" id="651661"/>
    <lineage>
        <taxon>Bacteria</taxon>
        <taxon>Pseudomonadati</taxon>
        <taxon>Bacteroidota</taxon>
        <taxon>Cytophagia</taxon>
        <taxon>Cytophagales</taxon>
        <taxon>Spirosomataceae</taxon>
        <taxon>Dyadobacter</taxon>
    </lineage>
</organism>
<name>A0A1T5G5L0_9BACT</name>
<evidence type="ECO:0000313" key="3">
    <source>
        <dbReference type="Proteomes" id="UP000190897"/>
    </source>
</evidence>
<sequence>MSTGKQYLTDTGNDLSSDEAQKMLVIEEKLVVTSESVETGRVLVSKKVFEEEAVFNGTIKSEEITVERKEINQYVQTAPPAVRQEGDVTIVSVVKEVLVVEKRLMLVEELHITKRDLHHQKTFTEKLRKEEVTVSRSGSGMDI</sequence>
<dbReference type="AlphaFoldDB" id="A0A1T5G5L0"/>
<dbReference type="InterPro" id="IPR019060">
    <property type="entry name" value="DUF2382"/>
</dbReference>
<keyword evidence="3" id="KW-1185">Reference proteome</keyword>
<dbReference type="RefSeq" id="WP_229208474.1">
    <property type="nucleotide sequence ID" value="NZ_FUZA01000005.1"/>
</dbReference>